<dbReference type="Gene3D" id="1.10.510.10">
    <property type="entry name" value="Transferase(Phosphotransferase) domain 1"/>
    <property type="match status" value="1"/>
</dbReference>
<evidence type="ECO:0000256" key="2">
    <source>
        <dbReference type="ARBA" id="ARBA00022741"/>
    </source>
</evidence>
<dbReference type="InterPro" id="IPR008271">
    <property type="entry name" value="Ser/Thr_kinase_AS"/>
</dbReference>
<name>A0A2K3NG75_TRIPR</name>
<feature type="region of interest" description="Disordered" evidence="7">
    <location>
        <begin position="196"/>
        <end position="276"/>
    </location>
</feature>
<dbReference type="FunFam" id="1.10.510.10:FF:000336">
    <property type="entry name" value="Cysteine-rich receptor-like protein kinase 2"/>
    <property type="match status" value="1"/>
</dbReference>
<keyword evidence="4" id="KW-0067">ATP-binding</keyword>
<dbReference type="PROSITE" id="PS00108">
    <property type="entry name" value="PROTEIN_KINASE_ST"/>
    <property type="match status" value="1"/>
</dbReference>
<evidence type="ECO:0000256" key="1">
    <source>
        <dbReference type="ARBA" id="ARBA00022679"/>
    </source>
</evidence>
<dbReference type="EMBL" id="ASHM01020838">
    <property type="protein sequence ID" value="PNY02034.1"/>
    <property type="molecule type" value="Genomic_DNA"/>
</dbReference>
<evidence type="ECO:0000256" key="6">
    <source>
        <dbReference type="PIRSR" id="PIRSR000615-3"/>
    </source>
</evidence>
<feature type="compositionally biased region" description="Low complexity" evidence="7">
    <location>
        <begin position="241"/>
        <end position="264"/>
    </location>
</feature>
<keyword evidence="2" id="KW-0547">Nucleotide-binding</keyword>
<dbReference type="PANTHER" id="PTHR47973">
    <property type="entry name" value="CYSTEINE-RICH RECEPTOR-LIKE PROTEIN KINASE 3"/>
    <property type="match status" value="1"/>
</dbReference>
<reference evidence="9 10" key="1">
    <citation type="journal article" date="2014" name="Am. J. Bot.">
        <title>Genome assembly and annotation for red clover (Trifolium pratense; Fabaceae).</title>
        <authorList>
            <person name="Istvanek J."/>
            <person name="Jaros M."/>
            <person name="Krenek A."/>
            <person name="Repkova J."/>
        </authorList>
    </citation>
    <scope>NUCLEOTIDE SEQUENCE [LARGE SCALE GENOMIC DNA]</scope>
    <source>
        <strain evidence="10">cv. Tatra</strain>
        <tissue evidence="9">Young leaves</tissue>
    </source>
</reference>
<dbReference type="PROSITE" id="PS50011">
    <property type="entry name" value="PROTEIN_KINASE_DOM"/>
    <property type="match status" value="1"/>
</dbReference>
<evidence type="ECO:0000256" key="7">
    <source>
        <dbReference type="SAM" id="MobiDB-lite"/>
    </source>
</evidence>
<dbReference type="Pfam" id="PF00069">
    <property type="entry name" value="Pkinase"/>
    <property type="match status" value="1"/>
</dbReference>
<feature type="binding site" evidence="6">
    <location>
        <position position="66"/>
    </location>
    <ligand>
        <name>Mg(2+)</name>
        <dbReference type="ChEBI" id="CHEBI:18420"/>
    </ligand>
</feature>
<dbReference type="AlphaFoldDB" id="A0A2K3NG75"/>
<keyword evidence="1" id="KW-0808">Transferase</keyword>
<organism evidence="9 10">
    <name type="scientific">Trifolium pratense</name>
    <name type="common">Red clover</name>
    <dbReference type="NCBI Taxonomy" id="57577"/>
    <lineage>
        <taxon>Eukaryota</taxon>
        <taxon>Viridiplantae</taxon>
        <taxon>Streptophyta</taxon>
        <taxon>Embryophyta</taxon>
        <taxon>Tracheophyta</taxon>
        <taxon>Spermatophyta</taxon>
        <taxon>Magnoliopsida</taxon>
        <taxon>eudicotyledons</taxon>
        <taxon>Gunneridae</taxon>
        <taxon>Pentapetalae</taxon>
        <taxon>rosids</taxon>
        <taxon>fabids</taxon>
        <taxon>Fabales</taxon>
        <taxon>Fabaceae</taxon>
        <taxon>Papilionoideae</taxon>
        <taxon>50 kb inversion clade</taxon>
        <taxon>NPAAA clade</taxon>
        <taxon>Hologalegina</taxon>
        <taxon>IRL clade</taxon>
        <taxon>Trifolieae</taxon>
        <taxon>Trifolium</taxon>
    </lineage>
</organism>
<accession>A0A2K3NG75</accession>
<feature type="active site" description="Proton acceptor" evidence="5">
    <location>
        <position position="48"/>
    </location>
</feature>
<evidence type="ECO:0000256" key="4">
    <source>
        <dbReference type="ARBA" id="ARBA00022840"/>
    </source>
</evidence>
<keyword evidence="3 9" id="KW-0418">Kinase</keyword>
<sequence>MIMWKLSHVGSNKKHELDWKRRFDIINGVARGLLYLHEDSHDCIIHRDIKAANILLDEKWVPKIADFGLARLFPGDETHVNTRVAGTHGYMAPEYLMHGHLSVKADVYSYGVLVLELITGHRNSSSNSSFNGDNLLNWAYKLYKKGKWVEMVDPTVVSSVTVTEQVETCIRVSLLCMQGDPQIRPTMGRVVLMLSKKPPSHMEEPTRPGVPGSRYRRTVPRSRTLFTTDDENDSSASHIDSSNFDTTTTTNSNSSATRTSSATAQVDTKGKRPMLH</sequence>
<keyword evidence="9" id="KW-0675">Receptor</keyword>
<dbReference type="GO" id="GO:0046872">
    <property type="term" value="F:metal ion binding"/>
    <property type="evidence" value="ECO:0007669"/>
    <property type="project" value="UniProtKB-KW"/>
</dbReference>
<dbReference type="GO" id="GO:0005524">
    <property type="term" value="F:ATP binding"/>
    <property type="evidence" value="ECO:0007669"/>
    <property type="project" value="UniProtKB-KW"/>
</dbReference>
<dbReference type="InterPro" id="IPR000719">
    <property type="entry name" value="Prot_kinase_dom"/>
</dbReference>
<dbReference type="STRING" id="57577.A0A2K3NG75"/>
<keyword evidence="6" id="KW-0479">Metal-binding</keyword>
<dbReference type="SMART" id="SM00220">
    <property type="entry name" value="S_TKc"/>
    <property type="match status" value="1"/>
</dbReference>
<evidence type="ECO:0000256" key="5">
    <source>
        <dbReference type="PIRSR" id="PIRSR000615-1"/>
    </source>
</evidence>
<proteinExistence type="predicted"/>
<feature type="domain" description="Protein kinase" evidence="8">
    <location>
        <begin position="1"/>
        <end position="204"/>
    </location>
</feature>
<gene>
    <name evidence="9" type="ORF">L195_g025338</name>
</gene>
<dbReference type="Proteomes" id="UP000236291">
    <property type="component" value="Unassembled WGS sequence"/>
</dbReference>
<evidence type="ECO:0000313" key="10">
    <source>
        <dbReference type="Proteomes" id="UP000236291"/>
    </source>
</evidence>
<comment type="caution">
    <text evidence="9">The sequence shown here is derived from an EMBL/GenBank/DDBJ whole genome shotgun (WGS) entry which is preliminary data.</text>
</comment>
<evidence type="ECO:0000256" key="3">
    <source>
        <dbReference type="ARBA" id="ARBA00022777"/>
    </source>
</evidence>
<reference evidence="9 10" key="2">
    <citation type="journal article" date="2017" name="Front. Plant Sci.">
        <title>Gene Classification and Mining of Molecular Markers Useful in Red Clover (Trifolium pratense) Breeding.</title>
        <authorList>
            <person name="Istvanek J."/>
            <person name="Dluhosova J."/>
            <person name="Dluhos P."/>
            <person name="Patkova L."/>
            <person name="Nedelnik J."/>
            <person name="Repkova J."/>
        </authorList>
    </citation>
    <scope>NUCLEOTIDE SEQUENCE [LARGE SCALE GENOMIC DNA]</scope>
    <source>
        <strain evidence="10">cv. Tatra</strain>
        <tissue evidence="9">Young leaves</tissue>
    </source>
</reference>
<keyword evidence="6" id="KW-0460">Magnesium</keyword>
<protein>
    <submittedName>
        <fullName evidence="9">Cysteine-rich receptor-like protein kinase 10-like protein</fullName>
    </submittedName>
</protein>
<dbReference type="PIRSF" id="PIRSF000615">
    <property type="entry name" value="TyrPK_CSF1-R"/>
    <property type="match status" value="1"/>
</dbReference>
<evidence type="ECO:0000259" key="8">
    <source>
        <dbReference type="PROSITE" id="PS50011"/>
    </source>
</evidence>
<dbReference type="InterPro" id="IPR011009">
    <property type="entry name" value="Kinase-like_dom_sf"/>
</dbReference>
<feature type="binding site" evidence="6">
    <location>
        <position position="53"/>
    </location>
    <ligand>
        <name>Mg(2+)</name>
        <dbReference type="ChEBI" id="CHEBI:18420"/>
    </ligand>
</feature>
<dbReference type="SUPFAM" id="SSF56112">
    <property type="entry name" value="Protein kinase-like (PK-like)"/>
    <property type="match status" value="1"/>
</dbReference>
<dbReference type="InterPro" id="IPR052059">
    <property type="entry name" value="CR_Ser/Thr_kinase"/>
</dbReference>
<dbReference type="GO" id="GO:0004672">
    <property type="term" value="F:protein kinase activity"/>
    <property type="evidence" value="ECO:0007669"/>
    <property type="project" value="InterPro"/>
</dbReference>
<evidence type="ECO:0000313" key="9">
    <source>
        <dbReference type="EMBL" id="PNY02034.1"/>
    </source>
</evidence>